<dbReference type="PANTHER" id="PTHR22847">
    <property type="entry name" value="WD40 REPEAT PROTEIN"/>
    <property type="match status" value="1"/>
</dbReference>
<feature type="repeat" description="WD" evidence="3">
    <location>
        <begin position="1178"/>
        <end position="1219"/>
    </location>
</feature>
<dbReference type="InterPro" id="IPR059179">
    <property type="entry name" value="MLKL-like_MCAfunc"/>
</dbReference>
<dbReference type="GeneID" id="6016305"/>
<dbReference type="VEuPathDB" id="FungiDB:CC1G_15653"/>
<evidence type="ECO:0000259" key="5">
    <source>
        <dbReference type="Pfam" id="PF23414"/>
    </source>
</evidence>
<feature type="repeat" description="WD" evidence="3">
    <location>
        <begin position="1307"/>
        <end position="1348"/>
    </location>
</feature>
<organism evidence="7 8">
    <name type="scientific">Coprinopsis cinerea (strain Okayama-7 / 130 / ATCC MYA-4618 / FGSC 9003)</name>
    <name type="common">Inky cap fungus</name>
    <name type="synonym">Hormographiella aspergillata</name>
    <dbReference type="NCBI Taxonomy" id="240176"/>
    <lineage>
        <taxon>Eukaryota</taxon>
        <taxon>Fungi</taxon>
        <taxon>Dikarya</taxon>
        <taxon>Basidiomycota</taxon>
        <taxon>Agaricomycotina</taxon>
        <taxon>Agaricomycetes</taxon>
        <taxon>Agaricomycetidae</taxon>
        <taxon>Agaricales</taxon>
        <taxon>Agaricineae</taxon>
        <taxon>Psathyrellaceae</taxon>
        <taxon>Coprinopsis</taxon>
    </lineage>
</organism>
<evidence type="ECO:0000259" key="6">
    <source>
        <dbReference type="Pfam" id="PF24883"/>
    </source>
</evidence>
<dbReference type="SUPFAM" id="SSF50998">
    <property type="entry name" value="Quinoprotein alcohol dehydrogenase-like"/>
    <property type="match status" value="1"/>
</dbReference>
<dbReference type="InterPro" id="IPR020472">
    <property type="entry name" value="WD40_PAC1"/>
</dbReference>
<dbReference type="InterPro" id="IPR015943">
    <property type="entry name" value="WD40/YVTN_repeat-like_dom_sf"/>
</dbReference>
<dbReference type="InParanoid" id="A8P927"/>
<feature type="repeat" description="WD" evidence="3">
    <location>
        <begin position="963"/>
        <end position="1004"/>
    </location>
</feature>
<name>A8P927_COPC7</name>
<reference evidence="7 8" key="1">
    <citation type="journal article" date="2010" name="Proc. Natl. Acad. Sci. U.S.A.">
        <title>Insights into evolution of multicellular fungi from the assembled chromosomes of the mushroom Coprinopsis cinerea (Coprinus cinereus).</title>
        <authorList>
            <person name="Stajich J.E."/>
            <person name="Wilke S.K."/>
            <person name="Ahren D."/>
            <person name="Au C.H."/>
            <person name="Birren B.W."/>
            <person name="Borodovsky M."/>
            <person name="Burns C."/>
            <person name="Canback B."/>
            <person name="Casselton L.A."/>
            <person name="Cheng C.K."/>
            <person name="Deng J."/>
            <person name="Dietrich F.S."/>
            <person name="Fargo D.C."/>
            <person name="Farman M.L."/>
            <person name="Gathman A.C."/>
            <person name="Goldberg J."/>
            <person name="Guigo R."/>
            <person name="Hoegger P.J."/>
            <person name="Hooker J.B."/>
            <person name="Huggins A."/>
            <person name="James T.Y."/>
            <person name="Kamada T."/>
            <person name="Kilaru S."/>
            <person name="Kodira C."/>
            <person name="Kues U."/>
            <person name="Kupfer D."/>
            <person name="Kwan H.S."/>
            <person name="Lomsadze A."/>
            <person name="Li W."/>
            <person name="Lilly W.W."/>
            <person name="Ma L.J."/>
            <person name="Mackey A.J."/>
            <person name="Manning G."/>
            <person name="Martin F."/>
            <person name="Muraguchi H."/>
            <person name="Natvig D.O."/>
            <person name="Palmerini H."/>
            <person name="Ramesh M.A."/>
            <person name="Rehmeyer C.J."/>
            <person name="Roe B.A."/>
            <person name="Shenoy N."/>
            <person name="Stanke M."/>
            <person name="Ter-Hovhannisyan V."/>
            <person name="Tunlid A."/>
            <person name="Velagapudi R."/>
            <person name="Vision T.J."/>
            <person name="Zeng Q."/>
            <person name="Zolan M.E."/>
            <person name="Pukkila P.J."/>
        </authorList>
    </citation>
    <scope>NUCLEOTIDE SEQUENCE [LARGE SCALE GENOMIC DNA]</scope>
    <source>
        <strain evidence="8">Okayama-7 / 130 / ATCC MYA-4618 / FGSC 9003</strain>
    </source>
</reference>
<gene>
    <name evidence="7" type="ORF">CC1G_15653</name>
</gene>
<dbReference type="GO" id="GO:1990234">
    <property type="term" value="C:transferase complex"/>
    <property type="evidence" value="ECO:0007669"/>
    <property type="project" value="UniProtKB-ARBA"/>
</dbReference>
<feature type="repeat" description="WD" evidence="3">
    <location>
        <begin position="1264"/>
        <end position="1305"/>
    </location>
</feature>
<dbReference type="CDD" id="cd21037">
    <property type="entry name" value="MLKL_NTD"/>
    <property type="match status" value="1"/>
</dbReference>
<dbReference type="InterPro" id="IPR011047">
    <property type="entry name" value="Quinoprotein_ADH-like_sf"/>
</dbReference>
<dbReference type="Gene3D" id="3.40.50.300">
    <property type="entry name" value="P-loop containing nucleotide triphosphate hydrolases"/>
    <property type="match status" value="1"/>
</dbReference>
<dbReference type="PROSITE" id="PS00678">
    <property type="entry name" value="WD_REPEATS_1"/>
    <property type="match status" value="9"/>
</dbReference>
<dbReference type="EMBL" id="AACS02000011">
    <property type="protein sequence ID" value="EAU82131.1"/>
    <property type="molecule type" value="Genomic_DNA"/>
</dbReference>
<dbReference type="eggNOG" id="KOG0266">
    <property type="taxonomic scope" value="Eukaryota"/>
</dbReference>
<dbReference type="Proteomes" id="UP000001861">
    <property type="component" value="Unassembled WGS sequence"/>
</dbReference>
<accession>A8P927</accession>
<dbReference type="SMART" id="SM00320">
    <property type="entry name" value="WD40"/>
    <property type="match status" value="10"/>
</dbReference>
<evidence type="ECO:0000313" key="7">
    <source>
        <dbReference type="EMBL" id="EAU82131.1"/>
    </source>
</evidence>
<feature type="compositionally biased region" description="Polar residues" evidence="4">
    <location>
        <begin position="95"/>
        <end position="104"/>
    </location>
</feature>
<evidence type="ECO:0000256" key="2">
    <source>
        <dbReference type="ARBA" id="ARBA00022737"/>
    </source>
</evidence>
<dbReference type="Pfam" id="PF23414">
    <property type="entry name" value="Beta-prop_EML_2"/>
    <property type="match status" value="1"/>
</dbReference>
<dbReference type="PANTHER" id="PTHR22847:SF637">
    <property type="entry name" value="WD REPEAT DOMAIN 5B"/>
    <property type="match status" value="1"/>
</dbReference>
<evidence type="ECO:0000313" key="8">
    <source>
        <dbReference type="Proteomes" id="UP000001861"/>
    </source>
</evidence>
<proteinExistence type="predicted"/>
<dbReference type="RefSeq" id="XP_001839683.1">
    <property type="nucleotide sequence ID" value="XM_001839631.1"/>
</dbReference>
<feature type="repeat" description="WD" evidence="3">
    <location>
        <begin position="1221"/>
        <end position="1262"/>
    </location>
</feature>
<dbReference type="InterPro" id="IPR056884">
    <property type="entry name" value="NPHP3-like_N"/>
</dbReference>
<dbReference type="PROSITE" id="PS50082">
    <property type="entry name" value="WD_REPEATS_2"/>
    <property type="match status" value="9"/>
</dbReference>
<dbReference type="PROSITE" id="PS50294">
    <property type="entry name" value="WD_REPEATS_REGION"/>
    <property type="match status" value="9"/>
</dbReference>
<dbReference type="KEGG" id="cci:CC1G_15653"/>
<evidence type="ECO:0000256" key="1">
    <source>
        <dbReference type="ARBA" id="ARBA00022574"/>
    </source>
</evidence>
<dbReference type="Gene3D" id="2.130.10.10">
    <property type="entry name" value="YVTN repeat-like/Quinoprotein amine dehydrogenase"/>
    <property type="match status" value="5"/>
</dbReference>
<feature type="compositionally biased region" description="Basic and acidic residues" evidence="4">
    <location>
        <begin position="106"/>
        <end position="115"/>
    </location>
</feature>
<sequence>MEPTPTRKRDKFKGWFKSLTPSRGSSRAPSPSPSGQRGSMDNRSQGIIGSTGLAIAIAQPKASTTIENPAANFGTAQGAAVANPIPQLQEPSAAASAQDQPTDVENQDHSDSAERGMEIQEGSLTASTQQPEISTIGTGHDVKEKTGDRLAAAADDAKDAGQSTWQDSTAFKSVKVVVDGLVIASEAFSPLKVPALLLQKILENVEMLKGNADLARELASRLEIVRQILAGRPESLEPGVNTRLQSLALTMEGKLKMLDEKIEKAGQKRGLPGRFAFAKDEEDELMDIAREINLAIEVAVLDVTVDNNRQILRVVRDIGWVGEKVEEGLRASSRMMEGINHLVLNDKLGNVKRAGFGQDELGRPGCTPGTRVALLADLLGWAKKVHSPHLFWLNGVAGTGKSTIAESFSAQLHDRKMLGASFFCSIKVDDRKDAQLIIPTLAKAMARSNAQFREALDVVLESCDDPTAMKLEDQYQKLILEPAASAFKHTSTTIVVVIDALDECDKDKATELLLRAIIAQKPSVPLKFFVTSRPETAIRETFDTSAVHGLVRLHDIERDIVQADIFAFVVHSLFQNSAIRKKYGSRWPPPEVQKIAAQAGHLFIVAATMVKYITTRTGNPVQRLEKLASAERPPLSSIDELYSRVLEEAFSELDEDEAHVTHLCLSLLVTALRPLSVNDYARLLPITITPDGVRVAFVALHSVVRLPEENNDDGAISIYHASFVEYLTSDKQRGRPWFVNTTTAHSIVGQACINLLSSQLCFGISGALTSYKSNDEQPKQLALPSKLVYACTAWVDHVGRGGFPPSLQASMKALLKDKWLFWLEALGVEKRVGYAQSLWKVAEEPLIADADLKTLLKQIADFAYAYTTPVNHSTPHLYLSAIPFALASRSFAALPIPAFPCLPAIHPSQYYQTSQTLLTIPSQHGSVISVAYSPDGRSVAAGCVYGAVVVFNADTGEPLLPPMQGHTSYITSVAFSPDGSCIASGLDDKTIRIWDAHSGKALLEPMQGHTHRITSVAFSPDGSRIASGSGDETIRIWDAHSGKALLEPIQGHTDPVTSVAFSPDGSRIASGSGDETIRIWDAHSGKALLEPMQGHTDWVTSVAFSPDGSRIASGSGDETIRIWDAHSGKALLEPMQRHTDPVTSVAFSPDGSRIASGSGDNTIRIWDAHSGKALLEPMQGHTHPVKSVAFSPDGSRIASGSGDETIRIWDAHSGKALLEPMQGHTDPVTSVAFSPDGSRIASGSDDKTIRIWDAHSGKALLEPMQGHTNWVTSVAFSPDGSRIASGSGDETIRIWDAHSGKALLEPMQGHTDWVTSVAFSPDGSRIASGSGDNTIRIWDAHSGKALLEPHAGAHQLSHISCLLP</sequence>
<feature type="repeat" description="WD" evidence="3">
    <location>
        <begin position="1135"/>
        <end position="1176"/>
    </location>
</feature>
<protein>
    <submittedName>
        <fullName evidence="7">HNWD3</fullName>
    </submittedName>
</protein>
<dbReference type="STRING" id="240176.A8P927"/>
<feature type="compositionally biased region" description="Basic residues" evidence="4">
    <location>
        <begin position="1"/>
        <end position="11"/>
    </location>
</feature>
<feature type="repeat" description="WD" evidence="3">
    <location>
        <begin position="1092"/>
        <end position="1133"/>
    </location>
</feature>
<dbReference type="OrthoDB" id="538223at2759"/>
<keyword evidence="8" id="KW-1185">Reference proteome</keyword>
<dbReference type="InterPro" id="IPR055442">
    <property type="entry name" value="Beta-prop_EML-like_2nd"/>
</dbReference>
<dbReference type="InterPro" id="IPR027417">
    <property type="entry name" value="P-loop_NTPase"/>
</dbReference>
<dbReference type="OMA" id="LEGHCNV"/>
<feature type="compositionally biased region" description="Low complexity" evidence="4">
    <location>
        <begin position="21"/>
        <end position="39"/>
    </location>
</feature>
<dbReference type="Pfam" id="PF00400">
    <property type="entry name" value="WD40"/>
    <property type="match status" value="6"/>
</dbReference>
<dbReference type="PRINTS" id="PR00320">
    <property type="entry name" value="GPROTEINBRPT"/>
</dbReference>
<evidence type="ECO:0000256" key="3">
    <source>
        <dbReference type="PROSITE-ProRule" id="PRU00221"/>
    </source>
</evidence>
<feature type="region of interest" description="Disordered" evidence="4">
    <location>
        <begin position="1"/>
        <end position="47"/>
    </location>
</feature>
<feature type="repeat" description="WD" evidence="3">
    <location>
        <begin position="1049"/>
        <end position="1090"/>
    </location>
</feature>
<dbReference type="CDD" id="cd00200">
    <property type="entry name" value="WD40"/>
    <property type="match status" value="2"/>
</dbReference>
<keyword evidence="2" id="KW-0677">Repeat</keyword>
<feature type="domain" description="EML-like second beta-propeller" evidence="5">
    <location>
        <begin position="1187"/>
        <end position="1349"/>
    </location>
</feature>
<comment type="caution">
    <text evidence="7">The sequence shown here is derived from an EMBL/GenBank/DDBJ whole genome shotgun (WGS) entry which is preliminary data.</text>
</comment>
<dbReference type="SUPFAM" id="SSF52540">
    <property type="entry name" value="P-loop containing nucleoside triphosphate hydrolases"/>
    <property type="match status" value="1"/>
</dbReference>
<feature type="domain" description="Nephrocystin 3-like N-terminal" evidence="6">
    <location>
        <begin position="380"/>
        <end position="533"/>
    </location>
</feature>
<evidence type="ECO:0000256" key="4">
    <source>
        <dbReference type="SAM" id="MobiDB-lite"/>
    </source>
</evidence>
<feature type="region of interest" description="Disordered" evidence="4">
    <location>
        <begin position="89"/>
        <end position="115"/>
    </location>
</feature>
<keyword evidence="1 3" id="KW-0853">WD repeat</keyword>
<dbReference type="InterPro" id="IPR001680">
    <property type="entry name" value="WD40_rpt"/>
</dbReference>
<feature type="repeat" description="WD" evidence="3">
    <location>
        <begin position="1006"/>
        <end position="1047"/>
    </location>
</feature>
<dbReference type="InterPro" id="IPR019775">
    <property type="entry name" value="WD40_repeat_CS"/>
</dbReference>
<dbReference type="Pfam" id="PF24883">
    <property type="entry name" value="NPHP3_N"/>
    <property type="match status" value="1"/>
</dbReference>